<dbReference type="InterPro" id="IPR042119">
    <property type="entry name" value="QueA_dom2"/>
</dbReference>
<comment type="catalytic activity">
    <reaction evidence="5">
        <text>7-aminomethyl-7-carbaguanosine(34) in tRNA + S-adenosyl-L-methionine = epoxyqueuosine(34) in tRNA + adenine + L-methionine + 2 H(+)</text>
        <dbReference type="Rhea" id="RHEA:32155"/>
        <dbReference type="Rhea" id="RHEA-COMP:10342"/>
        <dbReference type="Rhea" id="RHEA-COMP:18582"/>
        <dbReference type="ChEBI" id="CHEBI:15378"/>
        <dbReference type="ChEBI" id="CHEBI:16708"/>
        <dbReference type="ChEBI" id="CHEBI:57844"/>
        <dbReference type="ChEBI" id="CHEBI:59789"/>
        <dbReference type="ChEBI" id="CHEBI:82833"/>
        <dbReference type="ChEBI" id="CHEBI:194443"/>
        <dbReference type="EC" id="2.4.99.17"/>
    </reaction>
</comment>
<evidence type="ECO:0000313" key="7">
    <source>
        <dbReference type="EMBL" id="MBM3316250.1"/>
    </source>
</evidence>
<evidence type="ECO:0000313" key="8">
    <source>
        <dbReference type="Proteomes" id="UP000748308"/>
    </source>
</evidence>
<dbReference type="GO" id="GO:0051075">
    <property type="term" value="F:S-adenosylmethionine:tRNA ribosyltransferase-isomerase activity"/>
    <property type="evidence" value="ECO:0007669"/>
    <property type="project" value="UniProtKB-EC"/>
</dbReference>
<feature type="compositionally biased region" description="Low complexity" evidence="6">
    <location>
        <begin position="335"/>
        <end position="347"/>
    </location>
</feature>
<comment type="function">
    <text evidence="5">Transfers and isomerizes the ribose moiety from AdoMet to the 7-aminomethyl group of 7-deazaguanine (preQ1-tRNA) to give epoxyqueuosine (oQ-tRNA).</text>
</comment>
<comment type="subunit">
    <text evidence="5">Monomer.</text>
</comment>
<feature type="region of interest" description="Disordered" evidence="6">
    <location>
        <begin position="315"/>
        <end position="347"/>
    </location>
</feature>
<evidence type="ECO:0000256" key="5">
    <source>
        <dbReference type="HAMAP-Rule" id="MF_00113"/>
    </source>
</evidence>
<dbReference type="Gene3D" id="2.40.10.240">
    <property type="entry name" value="QueA-like"/>
    <property type="match status" value="1"/>
</dbReference>
<evidence type="ECO:0000256" key="3">
    <source>
        <dbReference type="ARBA" id="ARBA00022691"/>
    </source>
</evidence>
<dbReference type="Proteomes" id="UP000748308">
    <property type="component" value="Unassembled WGS sequence"/>
</dbReference>
<feature type="region of interest" description="Disordered" evidence="6">
    <location>
        <begin position="104"/>
        <end position="132"/>
    </location>
</feature>
<dbReference type="Gene3D" id="3.40.1780.10">
    <property type="entry name" value="QueA-like"/>
    <property type="match status" value="2"/>
</dbReference>
<dbReference type="EC" id="2.4.99.17" evidence="5"/>
<organism evidence="7 8">
    <name type="scientific">Eiseniibacteriota bacterium</name>
    <dbReference type="NCBI Taxonomy" id="2212470"/>
    <lineage>
        <taxon>Bacteria</taxon>
        <taxon>Candidatus Eiseniibacteriota</taxon>
    </lineage>
</organism>
<dbReference type="InterPro" id="IPR003699">
    <property type="entry name" value="QueA"/>
</dbReference>
<proteinExistence type="inferred from homology"/>
<feature type="compositionally biased region" description="Low complexity" evidence="6">
    <location>
        <begin position="122"/>
        <end position="132"/>
    </location>
</feature>
<dbReference type="AlphaFoldDB" id="A0A937X638"/>
<dbReference type="SUPFAM" id="SSF111337">
    <property type="entry name" value="QueA-like"/>
    <property type="match status" value="1"/>
</dbReference>
<reference evidence="7" key="1">
    <citation type="submission" date="2019-03" db="EMBL/GenBank/DDBJ databases">
        <title>Lake Tanganyika Metagenome-Assembled Genomes (MAGs).</title>
        <authorList>
            <person name="Tran P."/>
        </authorList>
    </citation>
    <scope>NUCLEOTIDE SEQUENCE</scope>
    <source>
        <strain evidence="7">M_DeepCast_400m_m2_100</strain>
    </source>
</reference>
<dbReference type="GO" id="GO:0005737">
    <property type="term" value="C:cytoplasm"/>
    <property type="evidence" value="ECO:0007669"/>
    <property type="project" value="UniProtKB-SubCell"/>
</dbReference>
<protein>
    <recommendedName>
        <fullName evidence="5">S-adenosylmethionine:tRNA ribosyltransferase-isomerase</fullName>
        <ecNumber evidence="5">2.4.99.17</ecNumber>
    </recommendedName>
    <alternativeName>
        <fullName evidence="5">Queuosine biosynthesis protein QueA</fullName>
    </alternativeName>
</protein>
<evidence type="ECO:0000256" key="1">
    <source>
        <dbReference type="ARBA" id="ARBA00022490"/>
    </source>
</evidence>
<keyword evidence="3 5" id="KW-0949">S-adenosyl-L-methionine</keyword>
<dbReference type="InterPro" id="IPR042118">
    <property type="entry name" value="QueA_dom1"/>
</dbReference>
<dbReference type="HAMAP" id="MF_00113">
    <property type="entry name" value="QueA"/>
    <property type="match status" value="1"/>
</dbReference>
<accession>A0A937X638</accession>
<evidence type="ECO:0000256" key="4">
    <source>
        <dbReference type="ARBA" id="ARBA00022785"/>
    </source>
</evidence>
<sequence length="419" mass="44079">MGVAVDRAAQDFDRLLADYDYALPETAIAQRPVEPRDAARLLILGRARAELREARVRDLHRLLSPGDLLVVNDTRVLRARLCGRKRGSGGRAEILLLRPIGGAGRAGGSRPGRERGALTGPAGADAEGSRGAAAGERWETLLQASGRLRPGLAIDLEGGFAARLVAPAEGIHWEVEIEGPGPVLPFLERCGHVPLPPYIRRPDDETDGERYQTIYAARPGAVAAPTAGLHFTPGLLAALAGAGVEIARVTLHVGAGTFEPLSPEQVARGELHPETYELPGETADAIAALRARGGRLVAVGTTTARVLESCAAPAAGGALPEGDAPPPPAAGGGAPAEPAPGAFPARAVRPGRGETRLFIRPPYEPRVVDALLTNFHLPRSSLFMLVAAFAGRERLLAAYAEALRRGYRFYSYGDAMLIA</sequence>
<comment type="pathway">
    <text evidence="5">tRNA modification; tRNA-queuosine biosynthesis.</text>
</comment>
<comment type="similarity">
    <text evidence="5">Belongs to the QueA family.</text>
</comment>
<dbReference type="PANTHER" id="PTHR30307:SF0">
    <property type="entry name" value="S-ADENOSYLMETHIONINE:TRNA RIBOSYLTRANSFERASE-ISOMERASE"/>
    <property type="match status" value="1"/>
</dbReference>
<comment type="caution">
    <text evidence="7">The sequence shown here is derived from an EMBL/GenBank/DDBJ whole genome shotgun (WGS) entry which is preliminary data.</text>
</comment>
<dbReference type="EMBL" id="VGIY01000002">
    <property type="protein sequence ID" value="MBM3316250.1"/>
    <property type="molecule type" value="Genomic_DNA"/>
</dbReference>
<keyword evidence="4 5" id="KW-0671">Queuosine biosynthesis</keyword>
<name>A0A937X638_UNCEI</name>
<dbReference type="Pfam" id="PF02547">
    <property type="entry name" value="Queuosine_synth"/>
    <property type="match status" value="1"/>
</dbReference>
<dbReference type="GO" id="GO:0008616">
    <property type="term" value="P:tRNA queuosine(34) biosynthetic process"/>
    <property type="evidence" value="ECO:0007669"/>
    <property type="project" value="UniProtKB-UniRule"/>
</dbReference>
<comment type="subcellular location">
    <subcellularLocation>
        <location evidence="5">Cytoplasm</location>
    </subcellularLocation>
</comment>
<gene>
    <name evidence="5" type="primary">queA</name>
    <name evidence="7" type="ORF">FJY75_00215</name>
</gene>
<keyword evidence="1 5" id="KW-0963">Cytoplasm</keyword>
<dbReference type="InterPro" id="IPR036100">
    <property type="entry name" value="QueA_sf"/>
</dbReference>
<keyword evidence="2 5" id="KW-0808">Transferase</keyword>
<evidence type="ECO:0000256" key="6">
    <source>
        <dbReference type="SAM" id="MobiDB-lite"/>
    </source>
</evidence>
<dbReference type="PANTHER" id="PTHR30307">
    <property type="entry name" value="S-ADENOSYLMETHIONINE:TRNA RIBOSYLTRANSFERASE-ISOMERASE"/>
    <property type="match status" value="1"/>
</dbReference>
<evidence type="ECO:0000256" key="2">
    <source>
        <dbReference type="ARBA" id="ARBA00022679"/>
    </source>
</evidence>